<dbReference type="AlphaFoldDB" id="A0A381UV05"/>
<organism evidence="2">
    <name type="scientific">marine metagenome</name>
    <dbReference type="NCBI Taxonomy" id="408172"/>
    <lineage>
        <taxon>unclassified sequences</taxon>
        <taxon>metagenomes</taxon>
        <taxon>ecological metagenomes</taxon>
    </lineage>
</organism>
<reference evidence="2" key="1">
    <citation type="submission" date="2018-05" db="EMBL/GenBank/DDBJ databases">
        <authorList>
            <person name="Lanie J.A."/>
            <person name="Ng W.-L."/>
            <person name="Kazmierczak K.M."/>
            <person name="Andrzejewski T.M."/>
            <person name="Davidsen T.M."/>
            <person name="Wayne K.J."/>
            <person name="Tettelin H."/>
            <person name="Glass J.I."/>
            <person name="Rusch D."/>
            <person name="Podicherti R."/>
            <person name="Tsui H.-C.T."/>
            <person name="Winkler M.E."/>
        </authorList>
    </citation>
    <scope>NUCLEOTIDE SEQUENCE</scope>
</reference>
<keyword evidence="1" id="KW-0472">Membrane</keyword>
<keyword evidence="1" id="KW-1133">Transmembrane helix</keyword>
<feature type="transmembrane region" description="Helical" evidence="1">
    <location>
        <begin position="6"/>
        <end position="24"/>
    </location>
</feature>
<sequence length="248" mass="28115">MMTTFLILGPFVFVWAVAALFYALGRRRARHVRLDEITFARSVRQRLVPSVFSRPRTWLSVRSRNPEDVARSMGLGDLYPCACAEALADPDTERLFVSPPVNGWVVVMGWQLPDPGEDVDACYRFLADMSERLGHVQYFHGNPALGHHAWAKLIERKVVRAYAWTGETAWNQGKPTLGEEKTGMCCFEYLAAGNEESYQQWEIVGANVDRLPVLASIWSVDPVVFSDPVMRMKPGWVGRLPVRRSEMN</sequence>
<keyword evidence="1" id="KW-0812">Transmembrane</keyword>
<evidence type="ECO:0000256" key="1">
    <source>
        <dbReference type="SAM" id="Phobius"/>
    </source>
</evidence>
<proteinExistence type="predicted"/>
<dbReference type="EMBL" id="UINC01007168">
    <property type="protein sequence ID" value="SVA31794.1"/>
    <property type="molecule type" value="Genomic_DNA"/>
</dbReference>
<protein>
    <submittedName>
        <fullName evidence="2">Uncharacterized protein</fullName>
    </submittedName>
</protein>
<name>A0A381UV05_9ZZZZ</name>
<accession>A0A381UV05</accession>
<evidence type="ECO:0000313" key="2">
    <source>
        <dbReference type="EMBL" id="SVA31794.1"/>
    </source>
</evidence>
<gene>
    <name evidence="2" type="ORF">METZ01_LOCUS84648</name>
</gene>